<reference evidence="1" key="1">
    <citation type="journal article" date="2020" name="bioRxiv">
        <title>Chromosome-level reference genome of the European wasp spider Argiope bruennichi: a resource for studies on range expansion and evolutionary adaptation.</title>
        <authorList>
            <person name="Sheffer M.M."/>
            <person name="Hoppe A."/>
            <person name="Krehenwinkel H."/>
            <person name="Uhl G."/>
            <person name="Kuss A.W."/>
            <person name="Jensen L."/>
            <person name="Jensen C."/>
            <person name="Gillespie R.G."/>
            <person name="Hoff K.J."/>
            <person name="Prost S."/>
        </authorList>
    </citation>
    <scope>NUCLEOTIDE SEQUENCE</scope>
</reference>
<evidence type="ECO:0000313" key="2">
    <source>
        <dbReference type="Proteomes" id="UP000807504"/>
    </source>
</evidence>
<protein>
    <submittedName>
        <fullName evidence="1">Uncharacterized protein</fullName>
    </submittedName>
</protein>
<sequence>MVHLIDCLAFQPHLQINGVDVSADKLHDDWILNTNGCLAITTDESQFIAEIHLDGDLERLCIATAPLLVIVEHSTATRIHLPGKCSYIRRSFAFSCGGPFVHSSTNTKESTYEATFLVLHSLLSKLRIMWAFRGRCDG</sequence>
<gene>
    <name evidence="1" type="ORF">HNY73_003375</name>
</gene>
<dbReference type="Proteomes" id="UP000807504">
    <property type="component" value="Unassembled WGS sequence"/>
</dbReference>
<dbReference type="EMBL" id="JABXBU010000003">
    <property type="protein sequence ID" value="KAF8791680.1"/>
    <property type="molecule type" value="Genomic_DNA"/>
</dbReference>
<dbReference type="AlphaFoldDB" id="A0A8T0FQD6"/>
<name>A0A8T0FQD6_ARGBR</name>
<comment type="caution">
    <text evidence="1">The sequence shown here is derived from an EMBL/GenBank/DDBJ whole genome shotgun (WGS) entry which is preliminary data.</text>
</comment>
<accession>A0A8T0FQD6</accession>
<keyword evidence="2" id="KW-1185">Reference proteome</keyword>
<reference evidence="1" key="2">
    <citation type="submission" date="2020-06" db="EMBL/GenBank/DDBJ databases">
        <authorList>
            <person name="Sheffer M."/>
        </authorList>
    </citation>
    <scope>NUCLEOTIDE SEQUENCE</scope>
</reference>
<organism evidence="1 2">
    <name type="scientific">Argiope bruennichi</name>
    <name type="common">Wasp spider</name>
    <name type="synonym">Aranea bruennichi</name>
    <dbReference type="NCBI Taxonomy" id="94029"/>
    <lineage>
        <taxon>Eukaryota</taxon>
        <taxon>Metazoa</taxon>
        <taxon>Ecdysozoa</taxon>
        <taxon>Arthropoda</taxon>
        <taxon>Chelicerata</taxon>
        <taxon>Arachnida</taxon>
        <taxon>Araneae</taxon>
        <taxon>Araneomorphae</taxon>
        <taxon>Entelegynae</taxon>
        <taxon>Araneoidea</taxon>
        <taxon>Araneidae</taxon>
        <taxon>Argiope</taxon>
    </lineage>
</organism>
<evidence type="ECO:0000313" key="1">
    <source>
        <dbReference type="EMBL" id="KAF8791680.1"/>
    </source>
</evidence>
<proteinExistence type="predicted"/>